<accession>A0A433BT38</accession>
<dbReference type="Proteomes" id="UP000268093">
    <property type="component" value="Unassembled WGS sequence"/>
</dbReference>
<protein>
    <submittedName>
        <fullName evidence="1">Uncharacterized protein</fullName>
    </submittedName>
</protein>
<organism evidence="1 2">
    <name type="scientific">Jimgerdemannia flammicorona</name>
    <dbReference type="NCBI Taxonomy" id="994334"/>
    <lineage>
        <taxon>Eukaryota</taxon>
        <taxon>Fungi</taxon>
        <taxon>Fungi incertae sedis</taxon>
        <taxon>Mucoromycota</taxon>
        <taxon>Mucoromycotina</taxon>
        <taxon>Endogonomycetes</taxon>
        <taxon>Endogonales</taxon>
        <taxon>Endogonaceae</taxon>
        <taxon>Jimgerdemannia</taxon>
    </lineage>
</organism>
<reference evidence="1 2" key="1">
    <citation type="journal article" date="2018" name="New Phytol.">
        <title>Phylogenomics of Endogonaceae and evolution of mycorrhizas within Mucoromycota.</title>
        <authorList>
            <person name="Chang Y."/>
            <person name="Desiro A."/>
            <person name="Na H."/>
            <person name="Sandor L."/>
            <person name="Lipzen A."/>
            <person name="Clum A."/>
            <person name="Barry K."/>
            <person name="Grigoriev I.V."/>
            <person name="Martin F.M."/>
            <person name="Stajich J.E."/>
            <person name="Smith M.E."/>
            <person name="Bonito G."/>
            <person name="Spatafora J.W."/>
        </authorList>
    </citation>
    <scope>NUCLEOTIDE SEQUENCE [LARGE SCALE GENOMIC DNA]</scope>
    <source>
        <strain evidence="1 2">GMNB39</strain>
    </source>
</reference>
<sequence>MAAIPPLQILTALLNPATAATSLDNLPAVVPTDPQSCYAYFDLFLRLAAVIATDLHGQPRYAAVLDALEQCIDQIMDVQNLNWFLDAPRSVTPETWATLAAQHEQAMGSRGSGAESNHSVLLHLYNDMLGIVPTLEVPVLSWTFAIAYFVRAATPALHAHLWLTFRNMEQTSDAILLVLLEMMEVECVKILLMDPGHKDREEQAPMRAVSGMVSILFNGDTEALALFMGCRIDSGKGEFTGDDLKALTMHLSKLVWDNRQALHNLSHFVDDAGMLGPGDDDNASNDPTPFQKLTQPLPSITLANPLTTPALLAFPPIDPIDRTTALTAGLALWTRQLATLPPSTFARHLRDLVLTRYPTDHKSTLDHVLVEWTARVPTHVHLVLQPLIDLLRARRVSFNCRASPFYAHVQMFDPSPAAVAYDVQDSTTGVRGVDPAPAAGERLDACHRTLIHLTEQNAGGELTAWIVECWYAAPACVVRRHAEWLVHNVNKHVRGSAPMTPRRNVGGDDATMMMDVSEDHEGGFHARQMRFLLSDNRTQILRADVIVPVILRTASDAAFAQLMGGSGEVAGAVVRFFDSRPAGLADRALVTDLFGGRSIAYVDALFGVLWRGIGRRQMQQQRRPGAWFVAHFLRPVVELASDPDPGSAKSAVARELIQRLFRDPDSFAYHFLGELLAARERWSTTERVFGSHLSLNVDAQSGLATLLRLIARLDRDQEVGAVALWEQAWCGNDAGIPVVPVDLVLCAMAAYPRAPTIAQHMVERMVRRVVVTTEFVVAAIDVFMLSGADAEGFEGLLGAMMDAVAKLPSAEAWTDAIVAGVIKVLADMAVYVDAEPAPVARPLPMEPPRMDNNRKGHGGRGRGKRRGNGRDGRGGRRSGRRKGRRDQRHDGVGNDSDDPFPPEPSRREQQQQQQQPETNSVPPPSPSVHSLTLRHARRAIGFLDALLGRVSSPSSVPEDSGSLDALLARLEVSTPVYHALGTCYVRTAHWPRLQQEVLGVVIAMWTRLDRDARVRVKGVLDACGVLPGEGAGTQGAGAGDGVGVGGMGI</sequence>
<dbReference type="AlphaFoldDB" id="A0A433BT38"/>
<keyword evidence="2" id="KW-1185">Reference proteome</keyword>
<evidence type="ECO:0000313" key="1">
    <source>
        <dbReference type="EMBL" id="RUP29415.1"/>
    </source>
</evidence>
<comment type="caution">
    <text evidence="1">The sequence shown here is derived from an EMBL/GenBank/DDBJ whole genome shotgun (WGS) entry which is preliminary data.</text>
</comment>
<evidence type="ECO:0000313" key="2">
    <source>
        <dbReference type="Proteomes" id="UP000268093"/>
    </source>
</evidence>
<dbReference type="EMBL" id="RBNI01013553">
    <property type="protein sequence ID" value="RUP29415.1"/>
    <property type="molecule type" value="Genomic_DNA"/>
</dbReference>
<gene>
    <name evidence="1" type="ORF">BC936DRAFT_138683</name>
</gene>
<name>A0A433BT38_9FUNG</name>
<dbReference type="OrthoDB" id="2244892at2759"/>
<proteinExistence type="predicted"/>